<sequence>MSAKDVYHDIVKAALQKEGWLITHDPLVLELSSGRLEVDLGAEQLIAAEKESFQIAVEIKSFLSPSLTTEFHHALGQFLNYRVALKVKEPNRVLFLAVPTKIYRNFFSGELAQLSVSEYQVKVLVFDPGQEVIVQWHN</sequence>
<dbReference type="RefSeq" id="WP_254175260.1">
    <property type="nucleotide sequence ID" value="NZ_LR882968.1"/>
</dbReference>
<dbReference type="InterPro" id="IPR014919">
    <property type="entry name" value="XisH"/>
</dbReference>
<dbReference type="AlphaFoldDB" id="A0A9W4CUD4"/>
<organism evidence="1 2">
    <name type="scientific">Planktothrix pseudagardhii</name>
    <dbReference type="NCBI Taxonomy" id="132604"/>
    <lineage>
        <taxon>Bacteria</taxon>
        <taxon>Bacillati</taxon>
        <taxon>Cyanobacteriota</taxon>
        <taxon>Cyanophyceae</taxon>
        <taxon>Oscillatoriophycideae</taxon>
        <taxon>Oscillatoriales</taxon>
        <taxon>Microcoleaceae</taxon>
        <taxon>Planktothrix</taxon>
    </lineage>
</organism>
<protein>
    <submittedName>
        <fullName evidence="1">Fatty-acid oxidation protein subunit alpha</fullName>
    </submittedName>
</protein>
<evidence type="ECO:0000313" key="2">
    <source>
        <dbReference type="Proteomes" id="UP001153719"/>
    </source>
</evidence>
<dbReference type="GO" id="GO:0003676">
    <property type="term" value="F:nucleic acid binding"/>
    <property type="evidence" value="ECO:0007669"/>
    <property type="project" value="InterPro"/>
</dbReference>
<dbReference type="InterPro" id="IPR011335">
    <property type="entry name" value="Restrct_endonuc-II-like"/>
</dbReference>
<proteinExistence type="predicted"/>
<accession>A0A9W4CUD4</accession>
<evidence type="ECO:0000313" key="1">
    <source>
        <dbReference type="EMBL" id="CAD5988497.1"/>
    </source>
</evidence>
<dbReference type="EMBL" id="LR882968">
    <property type="protein sequence ID" value="CAD5988497.1"/>
    <property type="molecule type" value="Genomic_DNA"/>
</dbReference>
<dbReference type="Pfam" id="PF08814">
    <property type="entry name" value="XisH"/>
    <property type="match status" value="1"/>
</dbReference>
<gene>
    <name evidence="1" type="ORF">NO713_05721</name>
</gene>
<dbReference type="KEGG" id="ppsu:NO713_05721"/>
<dbReference type="Gene3D" id="3.40.1350.10">
    <property type="match status" value="1"/>
</dbReference>
<reference evidence="1" key="1">
    <citation type="submission" date="2020-09" db="EMBL/GenBank/DDBJ databases">
        <authorList>
            <person name="Blom J."/>
        </authorList>
    </citation>
    <scope>NUCLEOTIDE SEQUENCE</scope>
    <source>
        <strain evidence="1">No.713</strain>
        <plasmid evidence="1">p1</plasmid>
    </source>
</reference>
<dbReference type="InterPro" id="IPR011856">
    <property type="entry name" value="tRNA_endonuc-like_dom_sf"/>
</dbReference>
<keyword evidence="1" id="KW-0614">Plasmid</keyword>
<geneLocation type="plasmid" evidence="1 2">
    <name>p1</name>
</geneLocation>
<name>A0A9W4CUD4_9CYAN</name>
<keyword evidence="2" id="KW-1185">Reference proteome</keyword>
<dbReference type="SUPFAM" id="SSF52980">
    <property type="entry name" value="Restriction endonuclease-like"/>
    <property type="match status" value="1"/>
</dbReference>
<dbReference type="CDD" id="cd22366">
    <property type="entry name" value="XisH-like"/>
    <property type="match status" value="1"/>
</dbReference>
<dbReference type="Proteomes" id="UP001153719">
    <property type="component" value="Plasmid p1"/>
</dbReference>